<evidence type="ECO:0000259" key="5">
    <source>
        <dbReference type="PROSITE" id="PS50862"/>
    </source>
</evidence>
<dbReference type="PANTHER" id="PTHR43707:SF1">
    <property type="entry name" value="HISTIDINE--TRNA LIGASE, MITOCHONDRIAL-RELATED"/>
    <property type="match status" value="1"/>
</dbReference>
<keyword evidence="2 3" id="KW-0067">ATP-binding</keyword>
<dbReference type="InterPro" id="IPR006195">
    <property type="entry name" value="aa-tRNA-synth_II"/>
</dbReference>
<name>D4XV88_9BACT</name>
<evidence type="ECO:0000256" key="2">
    <source>
        <dbReference type="ARBA" id="ARBA00022840"/>
    </source>
</evidence>
<dbReference type="eggNOG" id="COG0124">
    <property type="taxonomic scope" value="Bacteria"/>
</dbReference>
<comment type="subcellular location">
    <subcellularLocation>
        <location evidence="3">Cytoplasm</location>
    </subcellularLocation>
</comment>
<dbReference type="Pfam" id="PF13393">
    <property type="entry name" value="tRNA-synt_His"/>
    <property type="match status" value="1"/>
</dbReference>
<dbReference type="InterPro" id="IPR045864">
    <property type="entry name" value="aa-tRNA-synth_II/BPL/LPL"/>
</dbReference>
<dbReference type="GO" id="GO:0005524">
    <property type="term" value="F:ATP binding"/>
    <property type="evidence" value="ECO:0007669"/>
    <property type="project" value="UniProtKB-UniRule"/>
</dbReference>
<evidence type="ECO:0000256" key="1">
    <source>
        <dbReference type="ARBA" id="ARBA00008226"/>
    </source>
</evidence>
<feature type="binding site" evidence="4">
    <location>
        <position position="253"/>
    </location>
    <ligand>
        <name>L-histidine</name>
        <dbReference type="ChEBI" id="CHEBI:57595"/>
    </ligand>
</feature>
<accession>D4XV88</accession>
<keyword evidence="3" id="KW-0648">Protein biosynthesis</keyword>
<feature type="binding site" evidence="4">
    <location>
        <begin position="79"/>
        <end position="81"/>
    </location>
    <ligand>
        <name>L-histidine</name>
        <dbReference type="ChEBI" id="CHEBI:57595"/>
    </ligand>
</feature>
<comment type="catalytic activity">
    <reaction evidence="3">
        <text>tRNA(His) + L-histidine + ATP = L-histidyl-tRNA(His) + AMP + diphosphate + H(+)</text>
        <dbReference type="Rhea" id="RHEA:17313"/>
        <dbReference type="Rhea" id="RHEA-COMP:9665"/>
        <dbReference type="Rhea" id="RHEA-COMP:9689"/>
        <dbReference type="ChEBI" id="CHEBI:15378"/>
        <dbReference type="ChEBI" id="CHEBI:30616"/>
        <dbReference type="ChEBI" id="CHEBI:33019"/>
        <dbReference type="ChEBI" id="CHEBI:57595"/>
        <dbReference type="ChEBI" id="CHEBI:78442"/>
        <dbReference type="ChEBI" id="CHEBI:78527"/>
        <dbReference type="ChEBI" id="CHEBI:456215"/>
        <dbReference type="EC" id="6.1.1.21"/>
    </reaction>
</comment>
<dbReference type="EC" id="6.1.1.21" evidence="3"/>
<keyword evidence="3 6" id="KW-0436">Ligase</keyword>
<dbReference type="AlphaFoldDB" id="D4XV88"/>
<feature type="binding site" evidence="4">
    <location>
        <begin position="257"/>
        <end position="258"/>
    </location>
    <ligand>
        <name>L-histidine</name>
        <dbReference type="ChEBI" id="CHEBI:57595"/>
    </ligand>
</feature>
<dbReference type="EMBL" id="ADNC01000006">
    <property type="protein sequence ID" value="EFF41722.1"/>
    <property type="molecule type" value="Genomic_DNA"/>
</dbReference>
<dbReference type="RefSeq" id="WP_005683238.1">
    <property type="nucleotide sequence ID" value="NZ_ADNC01000006.1"/>
</dbReference>
<keyword evidence="3" id="KW-0030">Aminoacyl-tRNA synthetase</keyword>
<feature type="binding site" evidence="4">
    <location>
        <position position="127"/>
    </location>
    <ligand>
        <name>L-histidine</name>
        <dbReference type="ChEBI" id="CHEBI:57595"/>
    </ligand>
</feature>
<dbReference type="GO" id="GO:0006427">
    <property type="term" value="P:histidyl-tRNA aminoacylation"/>
    <property type="evidence" value="ECO:0007669"/>
    <property type="project" value="UniProtKB-UniRule"/>
</dbReference>
<keyword evidence="3" id="KW-0547">Nucleotide-binding</keyword>
<dbReference type="Proteomes" id="UP000004757">
    <property type="component" value="Unassembled WGS sequence"/>
</dbReference>
<dbReference type="SUPFAM" id="SSF55681">
    <property type="entry name" value="Class II aaRS and biotin synthetases"/>
    <property type="match status" value="1"/>
</dbReference>
<feature type="binding site" evidence="4">
    <location>
        <position position="123"/>
    </location>
    <ligand>
        <name>L-histidine</name>
        <dbReference type="ChEBI" id="CHEBI:57595"/>
    </ligand>
</feature>
<dbReference type="InterPro" id="IPR015807">
    <property type="entry name" value="His-tRNA-ligase"/>
</dbReference>
<keyword evidence="3" id="KW-0963">Cytoplasm</keyword>
<dbReference type="NCBIfam" id="TIGR00442">
    <property type="entry name" value="hisS"/>
    <property type="match status" value="1"/>
</dbReference>
<evidence type="ECO:0000313" key="6">
    <source>
        <dbReference type="EMBL" id="EFF41722.1"/>
    </source>
</evidence>
<dbReference type="SUPFAM" id="SSF52954">
    <property type="entry name" value="Class II aaRS ABD-related"/>
    <property type="match status" value="1"/>
</dbReference>
<dbReference type="PIRSF" id="PIRSF001549">
    <property type="entry name" value="His-tRNA_synth"/>
    <property type="match status" value="1"/>
</dbReference>
<evidence type="ECO:0000256" key="4">
    <source>
        <dbReference type="PIRSR" id="PIRSR001549-1"/>
    </source>
</evidence>
<dbReference type="STRING" id="747682.MALL_0065"/>
<dbReference type="CDD" id="cd00773">
    <property type="entry name" value="HisRS-like_core"/>
    <property type="match status" value="1"/>
</dbReference>
<feature type="binding site" evidence="4">
    <location>
        <position position="109"/>
    </location>
    <ligand>
        <name>L-histidine</name>
        <dbReference type="ChEBI" id="CHEBI:57595"/>
    </ligand>
</feature>
<reference evidence="6 7" key="1">
    <citation type="submission" date="2010-03" db="EMBL/GenBank/DDBJ databases">
        <authorList>
            <person name="Glass J.I."/>
            <person name="Benders G.A."/>
            <person name="Durkin A.S."/>
            <person name="Farmerie W.G."/>
            <person name="Hlavinka K."/>
            <person name="Hostetler J."/>
            <person name="Jackson J."/>
            <person name="May M.A."/>
            <person name="Miller R.H."/>
            <person name="Paralanov V."/>
            <person name="Radune D."/>
            <person name="Szczypinski B."/>
            <person name="Brown D.R."/>
        </authorList>
    </citation>
    <scope>NUCLEOTIDE SEQUENCE [LARGE SCALE GENOMIC DNA]</scope>
    <source>
        <strain evidence="6 7">A21JP2</strain>
    </source>
</reference>
<protein>
    <recommendedName>
        <fullName evidence="3">Histidine--tRNA ligase</fullName>
        <ecNumber evidence="3">6.1.1.21</ecNumber>
    </recommendedName>
    <alternativeName>
        <fullName evidence="3">Histidyl-tRNA synthetase</fullName>
        <shortName evidence="3">HisRS</shortName>
    </alternativeName>
</protein>
<dbReference type="PANTHER" id="PTHR43707">
    <property type="entry name" value="HISTIDYL-TRNA SYNTHETASE"/>
    <property type="match status" value="1"/>
</dbReference>
<feature type="domain" description="Aminoacyl-transfer RNA synthetases class-II family profile" evidence="5">
    <location>
        <begin position="18"/>
        <end position="327"/>
    </location>
</feature>
<dbReference type="GO" id="GO:0005737">
    <property type="term" value="C:cytoplasm"/>
    <property type="evidence" value="ECO:0007669"/>
    <property type="project" value="UniProtKB-SubCell"/>
</dbReference>
<dbReference type="InterPro" id="IPR004516">
    <property type="entry name" value="HisRS/HisZ"/>
</dbReference>
<dbReference type="InterPro" id="IPR041715">
    <property type="entry name" value="HisRS-like_core"/>
</dbReference>
<gene>
    <name evidence="3 6" type="primary">hisS</name>
    <name evidence="6" type="ORF">MALL_0065</name>
</gene>
<dbReference type="HAMAP" id="MF_00127">
    <property type="entry name" value="His_tRNA_synth"/>
    <property type="match status" value="1"/>
</dbReference>
<dbReference type="Gene3D" id="3.30.930.10">
    <property type="entry name" value="Bira Bifunctional Protein, Domain 2"/>
    <property type="match status" value="1"/>
</dbReference>
<sequence>MYKKVKGTIDYNPIHWYLKNMVTSQFKELSMSNDFSMVETPILEHSELFRKSVENSDIVNKEMYEFFDKAQRSLTLRPEGTAPFVRAYIENRWDTLDNQKFAYYGPMFRYEQPQSGRYRQFYQAGMEIVGTKNYLKDVEIIKLGSKLLDDLNIEYNLIINSIGDAQSRNEYEKALKKYLLPFKDQLSEISQKRLEGNVLRILDDKIASKKDFMKNAPKISKFISEESKAYFNEITYLLDDFQIKYQINNKLVRGLDYYDEVVFEFVSKNPMSGSQSTLIGGGRYSNLFALLGGKNVSSVGMGIGIDRIVFLIRELIEKDYEQDKKNPDFKHKSLESYVLDDLNNIDIYIASSTDTDNLSELFTINDAFISSNLKTKFEYDIIKVKKIFERANKYNAAFIMFDDGSKDDGLYVLKNMKTGEKINVSPEGTELRTIFQFIADSDENGNYDYLLDEINNEDYGD</sequence>
<comment type="caution">
    <text evidence="6">The sequence shown here is derived from an EMBL/GenBank/DDBJ whole genome shotgun (WGS) entry which is preliminary data.</text>
</comment>
<organism evidence="6 7">
    <name type="scientific">Mycoplasmopsis alligatoris A21JP2</name>
    <dbReference type="NCBI Taxonomy" id="747682"/>
    <lineage>
        <taxon>Bacteria</taxon>
        <taxon>Bacillati</taxon>
        <taxon>Mycoplasmatota</taxon>
        <taxon>Mycoplasmoidales</taxon>
        <taxon>Metamycoplasmataceae</taxon>
        <taxon>Mycoplasmopsis</taxon>
    </lineage>
</organism>
<comment type="similarity">
    <text evidence="1 3">Belongs to the class-II aminoacyl-tRNA synthetase family.</text>
</comment>
<dbReference type="OrthoDB" id="9800814at2"/>
<dbReference type="PROSITE" id="PS50862">
    <property type="entry name" value="AA_TRNA_LIGASE_II"/>
    <property type="match status" value="1"/>
</dbReference>
<keyword evidence="7" id="KW-1185">Reference proteome</keyword>
<comment type="subunit">
    <text evidence="3">Homodimer.</text>
</comment>
<evidence type="ECO:0000256" key="3">
    <source>
        <dbReference type="HAMAP-Rule" id="MF_00127"/>
    </source>
</evidence>
<proteinExistence type="inferred from homology"/>
<evidence type="ECO:0000313" key="7">
    <source>
        <dbReference type="Proteomes" id="UP000004757"/>
    </source>
</evidence>
<dbReference type="GO" id="GO:0004821">
    <property type="term" value="F:histidine-tRNA ligase activity"/>
    <property type="evidence" value="ECO:0007669"/>
    <property type="project" value="UniProtKB-UniRule"/>
</dbReference>